<name>A0ABR3RR25_9PLEO</name>
<organism evidence="1 2">
    <name type="scientific">Paraconiothyrium brasiliense</name>
    <dbReference type="NCBI Taxonomy" id="300254"/>
    <lineage>
        <taxon>Eukaryota</taxon>
        <taxon>Fungi</taxon>
        <taxon>Dikarya</taxon>
        <taxon>Ascomycota</taxon>
        <taxon>Pezizomycotina</taxon>
        <taxon>Dothideomycetes</taxon>
        <taxon>Pleosporomycetidae</taxon>
        <taxon>Pleosporales</taxon>
        <taxon>Massarineae</taxon>
        <taxon>Didymosphaeriaceae</taxon>
        <taxon>Paraconiothyrium</taxon>
    </lineage>
</organism>
<dbReference type="EMBL" id="JAKJXO020000004">
    <property type="protein sequence ID" value="KAL1606817.1"/>
    <property type="molecule type" value="Genomic_DNA"/>
</dbReference>
<gene>
    <name evidence="1" type="ORF">SLS60_004226</name>
</gene>
<keyword evidence="2" id="KW-1185">Reference proteome</keyword>
<protein>
    <submittedName>
        <fullName evidence="1">Uncharacterized protein</fullName>
    </submittedName>
</protein>
<proteinExistence type="predicted"/>
<evidence type="ECO:0000313" key="1">
    <source>
        <dbReference type="EMBL" id="KAL1606817.1"/>
    </source>
</evidence>
<dbReference type="Proteomes" id="UP001521785">
    <property type="component" value="Unassembled WGS sequence"/>
</dbReference>
<comment type="caution">
    <text evidence="1">The sequence shown here is derived from an EMBL/GenBank/DDBJ whole genome shotgun (WGS) entry which is preliminary data.</text>
</comment>
<reference evidence="1 2" key="1">
    <citation type="submission" date="2024-02" db="EMBL/GenBank/DDBJ databases">
        <title>De novo assembly and annotation of 12 fungi associated with fruit tree decline syndrome in Ontario, Canada.</title>
        <authorList>
            <person name="Sulman M."/>
            <person name="Ellouze W."/>
            <person name="Ilyukhin E."/>
        </authorList>
    </citation>
    <scope>NUCLEOTIDE SEQUENCE [LARGE SCALE GENOMIC DNA]</scope>
    <source>
        <strain evidence="1 2">M42-189</strain>
    </source>
</reference>
<evidence type="ECO:0000313" key="2">
    <source>
        <dbReference type="Proteomes" id="UP001521785"/>
    </source>
</evidence>
<accession>A0ABR3RR25</accession>
<sequence>MLRDDKVVDKDVEKKLLPTQINEPEILSSEKVAPTAQASGDRALVLMDLNNGLVGWDSAGDPENPQ</sequence>